<feature type="compositionally biased region" description="Polar residues" evidence="6">
    <location>
        <begin position="526"/>
        <end position="535"/>
    </location>
</feature>
<gene>
    <name evidence="7" type="ORF">L3Y34_000092</name>
</gene>
<evidence type="ECO:0000256" key="1">
    <source>
        <dbReference type="ARBA" id="ARBA00009431"/>
    </source>
</evidence>
<dbReference type="PRINTS" id="PR00724">
    <property type="entry name" value="CRBOXYPTASEC"/>
</dbReference>
<protein>
    <recommendedName>
        <fullName evidence="5">Carboxypeptidase</fullName>
        <ecNumber evidence="5">3.4.16.-</ecNumber>
    </recommendedName>
</protein>
<dbReference type="FunFam" id="3.40.50.12670:FF:000005">
    <property type="entry name" value="Carboxypeptidase"/>
    <property type="match status" value="1"/>
</dbReference>
<dbReference type="Proteomes" id="UP000827892">
    <property type="component" value="Chromosome III"/>
</dbReference>
<feature type="compositionally biased region" description="Low complexity" evidence="6">
    <location>
        <begin position="536"/>
        <end position="589"/>
    </location>
</feature>
<dbReference type="PANTHER" id="PTHR11802:SF201">
    <property type="entry name" value="CARBOXYPEPTIDASE"/>
    <property type="match status" value="1"/>
</dbReference>
<keyword evidence="4 5" id="KW-0378">Hydrolase</keyword>
<evidence type="ECO:0000256" key="2">
    <source>
        <dbReference type="ARBA" id="ARBA00022645"/>
    </source>
</evidence>
<evidence type="ECO:0000256" key="4">
    <source>
        <dbReference type="ARBA" id="ARBA00022801"/>
    </source>
</evidence>
<evidence type="ECO:0000256" key="6">
    <source>
        <dbReference type="SAM" id="MobiDB-lite"/>
    </source>
</evidence>
<feature type="compositionally biased region" description="Polar residues" evidence="6">
    <location>
        <begin position="633"/>
        <end position="645"/>
    </location>
</feature>
<dbReference type="InterPro" id="IPR029058">
    <property type="entry name" value="AB_hydrolase_fold"/>
</dbReference>
<dbReference type="OMA" id="FNTNIMY"/>
<dbReference type="EMBL" id="CP090893">
    <property type="protein sequence ID" value="ULT98479.1"/>
    <property type="molecule type" value="Genomic_DNA"/>
</dbReference>
<feature type="region of interest" description="Disordered" evidence="6">
    <location>
        <begin position="488"/>
        <end position="645"/>
    </location>
</feature>
<evidence type="ECO:0000256" key="3">
    <source>
        <dbReference type="ARBA" id="ARBA00022670"/>
    </source>
</evidence>
<dbReference type="AlphaFoldDB" id="A0AAE9D8B7"/>
<evidence type="ECO:0000256" key="5">
    <source>
        <dbReference type="RuleBase" id="RU361156"/>
    </source>
</evidence>
<feature type="compositionally biased region" description="Low complexity" evidence="6">
    <location>
        <begin position="600"/>
        <end position="632"/>
    </location>
</feature>
<dbReference type="KEGG" id="cbr:CBG_15195"/>
<dbReference type="SUPFAM" id="SSF53474">
    <property type="entry name" value="alpha/beta-Hydrolases"/>
    <property type="match status" value="1"/>
</dbReference>
<dbReference type="InterPro" id="IPR018202">
    <property type="entry name" value="Ser_caboxypep_ser_AS"/>
</dbReference>
<dbReference type="GO" id="GO:0004185">
    <property type="term" value="F:serine-type carboxypeptidase activity"/>
    <property type="evidence" value="ECO:0007669"/>
    <property type="project" value="UniProtKB-UniRule"/>
</dbReference>
<reference evidence="7 8" key="1">
    <citation type="submission" date="2022-05" db="EMBL/GenBank/DDBJ databases">
        <title>Chromosome-level reference genomes for two strains of Caenorhabditis briggsae: an improved platform for comparative genomics.</title>
        <authorList>
            <person name="Stevens L."/>
            <person name="Andersen E.C."/>
        </authorList>
    </citation>
    <scope>NUCLEOTIDE SEQUENCE [LARGE SCALE GENOMIC DNA]</scope>
    <source>
        <strain evidence="7">QX1410_ONT</strain>
        <tissue evidence="7">Whole-organism</tissue>
    </source>
</reference>
<accession>A0AAE9D8B7</accession>
<name>A0AAE9D8B7_CAEBR</name>
<dbReference type="PROSITE" id="PS00131">
    <property type="entry name" value="CARBOXYPEPT_SER_SER"/>
    <property type="match status" value="1"/>
</dbReference>
<dbReference type="PANTHER" id="PTHR11802">
    <property type="entry name" value="SERINE PROTEASE FAMILY S10 SERINE CARBOXYPEPTIDASE"/>
    <property type="match status" value="1"/>
</dbReference>
<dbReference type="Gene3D" id="3.40.50.12670">
    <property type="match status" value="1"/>
</dbReference>
<dbReference type="Gene3D" id="3.40.50.1820">
    <property type="entry name" value="alpha/beta hydrolase"/>
    <property type="match status" value="1"/>
</dbReference>
<feature type="signal peptide" evidence="5">
    <location>
        <begin position="1"/>
        <end position="17"/>
    </location>
</feature>
<dbReference type="GO" id="GO:1904715">
    <property type="term" value="P:negative regulation of chaperone-mediated autophagy"/>
    <property type="evidence" value="ECO:0007669"/>
    <property type="project" value="UniProtKB-ARBA"/>
</dbReference>
<dbReference type="GO" id="GO:0031647">
    <property type="term" value="P:regulation of protein stability"/>
    <property type="evidence" value="ECO:0007669"/>
    <property type="project" value="UniProtKB-ARBA"/>
</dbReference>
<feature type="chain" id="PRO_5041767482" description="Carboxypeptidase" evidence="5">
    <location>
        <begin position="18"/>
        <end position="665"/>
    </location>
</feature>
<dbReference type="FunFam" id="3.40.50.1820:FF:000335">
    <property type="entry name" value="Carboxypeptidase"/>
    <property type="match status" value="1"/>
</dbReference>
<evidence type="ECO:0000313" key="8">
    <source>
        <dbReference type="Proteomes" id="UP000827892"/>
    </source>
</evidence>
<organism evidence="7 8">
    <name type="scientific">Caenorhabditis briggsae</name>
    <dbReference type="NCBI Taxonomy" id="6238"/>
    <lineage>
        <taxon>Eukaryota</taxon>
        <taxon>Metazoa</taxon>
        <taxon>Ecdysozoa</taxon>
        <taxon>Nematoda</taxon>
        <taxon>Chromadorea</taxon>
        <taxon>Rhabditida</taxon>
        <taxon>Rhabditina</taxon>
        <taxon>Rhabditomorpha</taxon>
        <taxon>Rhabditoidea</taxon>
        <taxon>Rhabditidae</taxon>
        <taxon>Peloderinae</taxon>
        <taxon>Caenorhabditis</taxon>
    </lineage>
</organism>
<dbReference type="InterPro" id="IPR001563">
    <property type="entry name" value="Peptidase_S10"/>
</dbReference>
<comment type="similarity">
    <text evidence="1 5">Belongs to the peptidase S10 family.</text>
</comment>
<proteinExistence type="inferred from homology"/>
<keyword evidence="3 5" id="KW-0645">Protease</keyword>
<keyword evidence="2 5" id="KW-0121">Carboxypeptidase</keyword>
<feature type="compositionally biased region" description="Polar residues" evidence="6">
    <location>
        <begin position="590"/>
        <end position="599"/>
    </location>
</feature>
<keyword evidence="5" id="KW-0732">Signal</keyword>
<dbReference type="GO" id="GO:0006508">
    <property type="term" value="P:proteolysis"/>
    <property type="evidence" value="ECO:0007669"/>
    <property type="project" value="UniProtKB-KW"/>
</dbReference>
<evidence type="ECO:0000313" key="7">
    <source>
        <dbReference type="EMBL" id="ULT98479.1"/>
    </source>
</evidence>
<sequence length="665" mass="73161">MLLLFVSFLVTIVSVHAAPVDQEITTLPNLTEPLRSKHYAGYLPISATKQLFYWYIESEDSPATAPLVLWLNGGPGCASMEGLFIEMGPFRVRNNGEQVVRNPWTWNRIANIIYLDAPAGVGFSYYNTTDKKVFTDDEVAQDNYEALQMWFDRFPEYKTNDLYIAGESYGGTYVPMLSAKITHSNDTFPQFKGMLVGNGCVDDQINFNTNIMYQYYHAVMDESNVQNVVQQCCNGTMDCDYYTISQQTSNCSDLVNDLSYSIYYTGYDPYFLYFACYLNPNLPYPPHEEMVKPQKEILRNHLMKKITSRQFTPPSNDIQGQPVCASHSDHFPYLNSAEVRKALRIPDYIPKYEMCNNEIAKNYISLYPTMKAFFNTVINAKKHVAMFNGDADTLCNYVENSQFIYKTLQRPLKTPMTYWNDPVQLPMAVGQVTEYDGITLISIKGGGHFPAATEQKPKETFQMFQNYVKNQNYSTPVTFDKEYGSTTVATGTTGTPGTTASNTPVTVTTSSPQTTASVPPVTATTGSPQPTTSDAPVSVTTSGPPPTTSDIPGTVTTNTPKTTASNTPVTVTTSSPQTTASVPPVTATTGSPQPTTSDAPVSVTTSGPPPTTSDIPGTVTTNTPKTTASNTPVTVTKSSPQTTTSDASGLQYLFVLIFSLILRVL</sequence>
<feature type="compositionally biased region" description="Low complexity" evidence="6">
    <location>
        <begin position="488"/>
        <end position="525"/>
    </location>
</feature>
<dbReference type="Pfam" id="PF00450">
    <property type="entry name" value="Peptidase_S10"/>
    <property type="match status" value="1"/>
</dbReference>
<dbReference type="EC" id="3.4.16.-" evidence="5"/>